<organism evidence="1 2">
    <name type="scientific">Psophocarpus tetragonolobus</name>
    <name type="common">Winged bean</name>
    <name type="synonym">Dolichos tetragonolobus</name>
    <dbReference type="NCBI Taxonomy" id="3891"/>
    <lineage>
        <taxon>Eukaryota</taxon>
        <taxon>Viridiplantae</taxon>
        <taxon>Streptophyta</taxon>
        <taxon>Embryophyta</taxon>
        <taxon>Tracheophyta</taxon>
        <taxon>Spermatophyta</taxon>
        <taxon>Magnoliopsida</taxon>
        <taxon>eudicotyledons</taxon>
        <taxon>Gunneridae</taxon>
        <taxon>Pentapetalae</taxon>
        <taxon>rosids</taxon>
        <taxon>fabids</taxon>
        <taxon>Fabales</taxon>
        <taxon>Fabaceae</taxon>
        <taxon>Papilionoideae</taxon>
        <taxon>50 kb inversion clade</taxon>
        <taxon>NPAAA clade</taxon>
        <taxon>indigoferoid/millettioid clade</taxon>
        <taxon>Phaseoleae</taxon>
        <taxon>Psophocarpus</taxon>
    </lineage>
</organism>
<accession>A0AAN9T121</accession>
<evidence type="ECO:0000313" key="2">
    <source>
        <dbReference type="Proteomes" id="UP001386955"/>
    </source>
</evidence>
<gene>
    <name evidence="1" type="ORF">VNO78_06284</name>
</gene>
<keyword evidence="2" id="KW-1185">Reference proteome</keyword>
<proteinExistence type="predicted"/>
<reference evidence="1 2" key="1">
    <citation type="submission" date="2024-01" db="EMBL/GenBank/DDBJ databases">
        <title>The genomes of 5 underutilized Papilionoideae crops provide insights into root nodulation and disease resistanc.</title>
        <authorList>
            <person name="Jiang F."/>
        </authorList>
    </citation>
    <scope>NUCLEOTIDE SEQUENCE [LARGE SCALE GENOMIC DNA]</scope>
    <source>
        <strain evidence="1">DUOXIRENSHENG_FW03</strain>
        <tissue evidence="1">Leaves</tissue>
    </source>
</reference>
<evidence type="ECO:0000313" key="1">
    <source>
        <dbReference type="EMBL" id="KAK7405093.1"/>
    </source>
</evidence>
<dbReference type="Proteomes" id="UP001386955">
    <property type="component" value="Unassembled WGS sequence"/>
</dbReference>
<dbReference type="EMBL" id="JAYMYS010000002">
    <property type="protein sequence ID" value="KAK7405093.1"/>
    <property type="molecule type" value="Genomic_DNA"/>
</dbReference>
<dbReference type="AlphaFoldDB" id="A0AAN9T121"/>
<comment type="caution">
    <text evidence="1">The sequence shown here is derived from an EMBL/GenBank/DDBJ whole genome shotgun (WGS) entry which is preliminary data.</text>
</comment>
<sequence>MPMTGVYELKNDGHFSCWDMVGFPCDCLDTRMVIAYTCYAFKISDYSVQGWSDTQTTSTNLYLCSNENLLAVPLLVAWTISDDKCLKLNGRGPFYSSDIQLDSGTI</sequence>
<name>A0AAN9T121_PSOTE</name>
<protein>
    <submittedName>
        <fullName evidence="1">Uncharacterized protein</fullName>
    </submittedName>
</protein>